<dbReference type="Gene3D" id="3.90.1150.10">
    <property type="entry name" value="Aspartate Aminotransferase, domain 1"/>
    <property type="match status" value="1"/>
</dbReference>
<feature type="modified residue" description="N6-(pyridoxal phosphate)lysine" evidence="3">
    <location>
        <position position="192"/>
    </location>
</feature>
<evidence type="ECO:0000313" key="7">
    <source>
        <dbReference type="Proteomes" id="UP000568888"/>
    </source>
</evidence>
<dbReference type="PANTHER" id="PTHR30244:SF34">
    <property type="entry name" value="DTDP-4-AMINO-4,6-DIDEOXYGALACTOSE TRANSAMINASE"/>
    <property type="match status" value="1"/>
</dbReference>
<keyword evidence="6" id="KW-0808">Transferase</keyword>
<evidence type="ECO:0000256" key="4">
    <source>
        <dbReference type="RuleBase" id="RU004508"/>
    </source>
</evidence>
<reference evidence="5" key="2">
    <citation type="journal article" date="2021" name="Int. J. Syst. Evol. Microbiol.">
        <title>Geomonas silvestris sp. nov., Geomonas paludis sp. nov. and Geomonas limicola sp. nov., isolated from terrestrial environments, and emended description of the genus Geomonas.</title>
        <authorList>
            <person name="Itoh H."/>
            <person name="Xu Z."/>
            <person name="Masuda Y."/>
            <person name="Ushijima N."/>
            <person name="Hayakawa C."/>
            <person name="Shiratori Y."/>
            <person name="Senoo K."/>
        </authorList>
    </citation>
    <scope>NUCLEOTIDE SEQUENCE</scope>
    <source>
        <strain evidence="5">Red736</strain>
    </source>
</reference>
<dbReference type="PIRSF" id="PIRSF000390">
    <property type="entry name" value="PLP_StrS"/>
    <property type="match status" value="1"/>
</dbReference>
<dbReference type="GO" id="GO:0008483">
    <property type="term" value="F:transaminase activity"/>
    <property type="evidence" value="ECO:0007669"/>
    <property type="project" value="UniProtKB-KW"/>
</dbReference>
<dbReference type="InterPro" id="IPR015424">
    <property type="entry name" value="PyrdxlP-dep_Trfase"/>
</dbReference>
<reference evidence="7" key="1">
    <citation type="submission" date="2020-06" db="EMBL/GenBank/DDBJ databases">
        <title>Draft genomic sequecing of Geomonas sp. Red736.</title>
        <authorList>
            <person name="Itoh H."/>
            <person name="Xu Z.X."/>
            <person name="Ushijima N."/>
            <person name="Masuda Y."/>
            <person name="Shiratori Y."/>
            <person name="Senoo K."/>
        </authorList>
    </citation>
    <scope>NUCLEOTIDE SEQUENCE [LARGE SCALE GENOMIC DNA]</scope>
    <source>
        <strain evidence="7">Red736</strain>
    </source>
</reference>
<dbReference type="GO" id="GO:0030170">
    <property type="term" value="F:pyridoxal phosphate binding"/>
    <property type="evidence" value="ECO:0007669"/>
    <property type="project" value="TreeGrafter"/>
</dbReference>
<dbReference type="PANTHER" id="PTHR30244">
    <property type="entry name" value="TRANSAMINASE"/>
    <property type="match status" value="1"/>
</dbReference>
<evidence type="ECO:0000313" key="6">
    <source>
        <dbReference type="EMBL" id="UPU36871.1"/>
    </source>
</evidence>
<sequence>MKQAPIPYGRQSISEADIQAVVDVLRSDWLTQGPSIERFEQAVAQYCGAKYAVAVNSATSALHIACLAAELGEGDTLWTTPNTFVASANCGLYCGAGVDFVDIDPRTYNLSAAELEKKLVQAKAAGKLPKVVIPVHFSGQPCEMEKIAALSREYGFAVIEDASHAIGGKYKGEAIGGCRFSDMTVFSFHPVKIITTAEGGMVLTNRKDLYERLIRLRSHGITRDPAFMEWESDGPWYYQQIELGFNYRITDLQAALGLSQMTRLDEFVAARHRLAARYDELLAQFPVVTPYQHADSYSGLHLYVIRLKLDQISKSHREVFESLRGQGILVNLHYIPVHSQPYYRRLGFQPGDFPESERYYAEAISLPMFSSLSEEQQDRVVAALKEALS</sequence>
<dbReference type="Pfam" id="PF01041">
    <property type="entry name" value="DegT_DnrJ_EryC1"/>
    <property type="match status" value="1"/>
</dbReference>
<gene>
    <name evidence="5" type="primary">rkpM</name>
    <name evidence="6" type="synonym">pseC</name>
    <name evidence="5" type="ORF">GMPD_34600</name>
    <name evidence="6" type="ORF">M1B72_03950</name>
</gene>
<keyword evidence="3 4" id="KW-0663">Pyridoxal phosphate</keyword>
<dbReference type="InterPro" id="IPR015421">
    <property type="entry name" value="PyrdxlP-dep_Trfase_major"/>
</dbReference>
<dbReference type="RefSeq" id="WP_183349741.1">
    <property type="nucleotide sequence ID" value="NZ_BLXY01000010.1"/>
</dbReference>
<dbReference type="Proteomes" id="UP000568888">
    <property type="component" value="Unassembled WGS sequence"/>
</dbReference>
<feature type="active site" description="Proton acceptor" evidence="2">
    <location>
        <position position="192"/>
    </location>
</feature>
<evidence type="ECO:0000256" key="3">
    <source>
        <dbReference type="PIRSR" id="PIRSR000390-2"/>
    </source>
</evidence>
<dbReference type="NCBIfam" id="TIGR03588">
    <property type="entry name" value="PseC"/>
    <property type="match status" value="1"/>
</dbReference>
<dbReference type="CDD" id="cd00616">
    <property type="entry name" value="AHBA_syn"/>
    <property type="match status" value="1"/>
</dbReference>
<dbReference type="InterPro" id="IPR020026">
    <property type="entry name" value="PseC"/>
</dbReference>
<evidence type="ECO:0000256" key="1">
    <source>
        <dbReference type="ARBA" id="ARBA00037999"/>
    </source>
</evidence>
<protein>
    <submittedName>
        <fullName evidence="6">UDP-4-amino-4, 6-dideoxy-N-acetyl-beta-L-altrosamine transaminase</fullName>
        <ecNumber evidence="6">2.6.1.92</ecNumber>
    </submittedName>
    <submittedName>
        <fullName evidence="5">UDP-4-amino-4,6-dideoxy-N-acetyl-beta-L-altrosami ne transaminase</fullName>
    </submittedName>
</protein>
<evidence type="ECO:0000313" key="8">
    <source>
        <dbReference type="Proteomes" id="UP000831485"/>
    </source>
</evidence>
<dbReference type="SUPFAM" id="SSF53383">
    <property type="entry name" value="PLP-dependent transferases"/>
    <property type="match status" value="1"/>
</dbReference>
<dbReference type="Gene3D" id="3.40.640.10">
    <property type="entry name" value="Type I PLP-dependent aspartate aminotransferase-like (Major domain)"/>
    <property type="match status" value="1"/>
</dbReference>
<accession>A0A6V8MZG4</accession>
<dbReference type="InterPro" id="IPR000653">
    <property type="entry name" value="DegT/StrS_aminotransferase"/>
</dbReference>
<comment type="similarity">
    <text evidence="1 4">Belongs to the DegT/DnrJ/EryC1 family.</text>
</comment>
<dbReference type="AlphaFoldDB" id="A0A6V8MZG4"/>
<dbReference type="InterPro" id="IPR015422">
    <property type="entry name" value="PyrdxlP-dep_Trfase_small"/>
</dbReference>
<keyword evidence="8" id="KW-1185">Reference proteome</keyword>
<dbReference type="EC" id="2.6.1.92" evidence="6"/>
<evidence type="ECO:0000313" key="5">
    <source>
        <dbReference type="EMBL" id="GFO65541.1"/>
    </source>
</evidence>
<proteinExistence type="inferred from homology"/>
<reference evidence="6" key="3">
    <citation type="submission" date="2022-04" db="EMBL/GenBank/DDBJ databases">
        <authorList>
            <person name="Liu G."/>
        </authorList>
    </citation>
    <scope>NUCLEOTIDE SEQUENCE</scope>
    <source>
        <strain evidence="6">RG22</strain>
    </source>
</reference>
<name>A0A6V8MZG4_9BACT</name>
<dbReference type="Proteomes" id="UP000831485">
    <property type="component" value="Chromosome"/>
</dbReference>
<dbReference type="GO" id="GO:0000271">
    <property type="term" value="P:polysaccharide biosynthetic process"/>
    <property type="evidence" value="ECO:0007669"/>
    <property type="project" value="TreeGrafter"/>
</dbReference>
<dbReference type="EMBL" id="CP096574">
    <property type="protein sequence ID" value="UPU36871.1"/>
    <property type="molecule type" value="Genomic_DNA"/>
</dbReference>
<dbReference type="EMBL" id="BLXY01000010">
    <property type="protein sequence ID" value="GFO65541.1"/>
    <property type="molecule type" value="Genomic_DNA"/>
</dbReference>
<evidence type="ECO:0000256" key="2">
    <source>
        <dbReference type="PIRSR" id="PIRSR000390-1"/>
    </source>
</evidence>
<keyword evidence="6" id="KW-0032">Aminotransferase</keyword>
<organism evidence="5 7">
    <name type="scientific">Geomonas paludis</name>
    <dbReference type="NCBI Taxonomy" id="2740185"/>
    <lineage>
        <taxon>Bacteria</taxon>
        <taxon>Pseudomonadati</taxon>
        <taxon>Thermodesulfobacteriota</taxon>
        <taxon>Desulfuromonadia</taxon>
        <taxon>Geobacterales</taxon>
        <taxon>Geobacteraceae</taxon>
        <taxon>Geomonas</taxon>
    </lineage>
</organism>